<dbReference type="AlphaFoldDB" id="A0A8S0Z4Q0"/>
<sequence length="190" mass="21474">MRKEVPVLQRCCFCLPLRGGLLAWGYLKLTIASLMLFYLLCILLQITEGKLVYNFTQFAIALLIVTADVILHSVFIVGCHKKNVKLLKVYYFYSLSLLVLTALFGVFCTGIIIGSNLNHYGRLFTTSMCRGLSTLFINLLIQVYVILLVKSKITKLDNMDSFKFQNNAAEALKYNMMIGSLCKEKEATIC</sequence>
<organism evidence="2 4">
    <name type="scientific">Arctia plantaginis</name>
    <name type="common">Wood tiger moth</name>
    <name type="synonym">Phalaena plantaginis</name>
    <dbReference type="NCBI Taxonomy" id="874455"/>
    <lineage>
        <taxon>Eukaryota</taxon>
        <taxon>Metazoa</taxon>
        <taxon>Ecdysozoa</taxon>
        <taxon>Arthropoda</taxon>
        <taxon>Hexapoda</taxon>
        <taxon>Insecta</taxon>
        <taxon>Pterygota</taxon>
        <taxon>Neoptera</taxon>
        <taxon>Endopterygota</taxon>
        <taxon>Lepidoptera</taxon>
        <taxon>Glossata</taxon>
        <taxon>Ditrysia</taxon>
        <taxon>Noctuoidea</taxon>
        <taxon>Erebidae</taxon>
        <taxon>Arctiinae</taxon>
        <taxon>Arctia</taxon>
    </lineage>
</organism>
<feature type="transmembrane region" description="Helical" evidence="1">
    <location>
        <begin position="132"/>
        <end position="149"/>
    </location>
</feature>
<dbReference type="OrthoDB" id="7473221at2759"/>
<feature type="transmembrane region" description="Helical" evidence="1">
    <location>
        <begin position="58"/>
        <end position="78"/>
    </location>
</feature>
<proteinExistence type="predicted"/>
<accession>A0A8S0Z4Q0</accession>
<feature type="transmembrane region" description="Helical" evidence="1">
    <location>
        <begin position="90"/>
        <end position="112"/>
    </location>
</feature>
<keyword evidence="1" id="KW-0812">Transmembrane</keyword>
<dbReference type="Proteomes" id="UP000494256">
    <property type="component" value="Unassembled WGS sequence"/>
</dbReference>
<keyword evidence="4" id="KW-1185">Reference proteome</keyword>
<protein>
    <submittedName>
        <fullName evidence="2">Uncharacterized protein</fullName>
    </submittedName>
</protein>
<evidence type="ECO:0000313" key="2">
    <source>
        <dbReference type="EMBL" id="CAB3227845.1"/>
    </source>
</evidence>
<reference evidence="4 5" key="1">
    <citation type="submission" date="2020-04" db="EMBL/GenBank/DDBJ databases">
        <authorList>
            <person name="Wallbank WR R."/>
            <person name="Pardo Diaz C."/>
            <person name="Kozak K."/>
            <person name="Martin S."/>
            <person name="Jiggins C."/>
            <person name="Moest M."/>
            <person name="Warren A I."/>
            <person name="Byers J.R.P. K."/>
            <person name="Montejo-Kovacevich G."/>
            <person name="Yen C E."/>
        </authorList>
    </citation>
    <scope>NUCLEOTIDE SEQUENCE [LARGE SCALE GENOMIC DNA]</scope>
</reference>
<evidence type="ECO:0000256" key="1">
    <source>
        <dbReference type="SAM" id="Phobius"/>
    </source>
</evidence>
<evidence type="ECO:0000313" key="3">
    <source>
        <dbReference type="EMBL" id="CAB3228292.1"/>
    </source>
</evidence>
<comment type="caution">
    <text evidence="2">The sequence shown here is derived from an EMBL/GenBank/DDBJ whole genome shotgun (WGS) entry which is preliminary data.</text>
</comment>
<evidence type="ECO:0000313" key="4">
    <source>
        <dbReference type="Proteomes" id="UP000494106"/>
    </source>
</evidence>
<dbReference type="EMBL" id="CADEBD010000282">
    <property type="protein sequence ID" value="CAB3228292.1"/>
    <property type="molecule type" value="Genomic_DNA"/>
</dbReference>
<dbReference type="EMBL" id="CADEBC010000301">
    <property type="protein sequence ID" value="CAB3227845.1"/>
    <property type="molecule type" value="Genomic_DNA"/>
</dbReference>
<name>A0A8S0Z4Q0_ARCPL</name>
<keyword evidence="1" id="KW-1133">Transmembrane helix</keyword>
<keyword evidence="1" id="KW-0472">Membrane</keyword>
<dbReference type="Proteomes" id="UP000494106">
    <property type="component" value="Unassembled WGS sequence"/>
</dbReference>
<gene>
    <name evidence="2" type="ORF">APLA_LOCUS3403</name>
    <name evidence="3" type="ORF">APLA_LOCUS3497</name>
</gene>
<evidence type="ECO:0000313" key="5">
    <source>
        <dbReference type="Proteomes" id="UP000494256"/>
    </source>
</evidence>
<feature type="transmembrane region" description="Helical" evidence="1">
    <location>
        <begin position="21"/>
        <end position="46"/>
    </location>
</feature>